<evidence type="ECO:0000313" key="3">
    <source>
        <dbReference type="EMBL" id="BBO23205.1"/>
    </source>
</evidence>
<dbReference type="GO" id="GO:0015668">
    <property type="term" value="F:type III site-specific deoxyribonuclease activity"/>
    <property type="evidence" value="ECO:0007669"/>
    <property type="project" value="InterPro"/>
</dbReference>
<evidence type="ECO:0000259" key="2">
    <source>
        <dbReference type="Pfam" id="PF19778"/>
    </source>
</evidence>
<dbReference type="Gene3D" id="3.40.50.300">
    <property type="entry name" value="P-loop containing nucleotide triphosphate hydrolases"/>
    <property type="match status" value="2"/>
</dbReference>
<dbReference type="GO" id="GO:0005524">
    <property type="term" value="F:ATP binding"/>
    <property type="evidence" value="ECO:0007669"/>
    <property type="project" value="InterPro"/>
</dbReference>
<protein>
    <submittedName>
        <fullName evidence="3">Type III restriction enzyme, res subunit</fullName>
    </submittedName>
</protein>
<accession>A0A809RFI3</accession>
<dbReference type="InterPro" id="IPR006935">
    <property type="entry name" value="Helicase/UvrB_N"/>
</dbReference>
<reference evidence="3" key="1">
    <citation type="journal article" name="DNA Res.">
        <title>The physiological potential of anammox bacteria as revealed by their core genome structure.</title>
        <authorList>
            <person name="Okubo T."/>
            <person name="Toyoda A."/>
            <person name="Fukuhara K."/>
            <person name="Uchiyama I."/>
            <person name="Harigaya Y."/>
            <person name="Kuroiwa M."/>
            <person name="Suzuki T."/>
            <person name="Murakami Y."/>
            <person name="Suwa Y."/>
            <person name="Takami H."/>
        </authorList>
    </citation>
    <scope>NUCLEOTIDE SEQUENCE</scope>
    <source>
        <strain evidence="3">317325-2</strain>
    </source>
</reference>
<evidence type="ECO:0000259" key="1">
    <source>
        <dbReference type="Pfam" id="PF04851"/>
    </source>
</evidence>
<feature type="domain" description="Helicase/UvrB N-terminal" evidence="1">
    <location>
        <begin position="104"/>
        <end position="273"/>
    </location>
</feature>
<proteinExistence type="predicted"/>
<dbReference type="InterPro" id="IPR027417">
    <property type="entry name" value="P-loop_NTPase"/>
</dbReference>
<dbReference type="EMBL" id="AP021858">
    <property type="protein sequence ID" value="BBO23205.1"/>
    <property type="molecule type" value="Genomic_DNA"/>
</dbReference>
<dbReference type="Proteomes" id="UP000662873">
    <property type="component" value="Chromosome"/>
</dbReference>
<dbReference type="AlphaFoldDB" id="A0A809RFI3"/>
<dbReference type="InterPro" id="IPR045572">
    <property type="entry name" value="RE_endonuc_C"/>
</dbReference>
<dbReference type="Pfam" id="PF19778">
    <property type="entry name" value="RE_endonuc"/>
    <property type="match status" value="1"/>
</dbReference>
<dbReference type="KEGG" id="npy:NPRO_08000"/>
<gene>
    <name evidence="3" type="ORF">NPRO_08000</name>
</gene>
<dbReference type="SUPFAM" id="SSF52540">
    <property type="entry name" value="P-loop containing nucleoside triphosphate hydrolases"/>
    <property type="match status" value="2"/>
</dbReference>
<sequence>MRLQFDPNQPFQRDAVAAVADLFDGQERGAPEFSVIKTNYAGELLSGMVMTETGVGNQLLLPDDRLLANLRSVQERFDIEVDPNSTLAAWELFDTPANVKRPCPHFSIEMETGTGKTYVYLRTIFELSHRYGFQKFVIVVPSVAIREGVLKNLEITADHFRALYNNLPFEWFVYDAKKVNRLRHFATSNTLQIQVINIDAFRKNFSDTDDDKKSNVMYKRQDRLGDHMPIEFVQAARPIVIIDEPQSVDNTDKAQEAIKALNPLMTLRYSATHRNPYNLVYQLNPVRAFELRLVKQIVVANVESEDAANEPFVRVESIEYKKEYKAKLRMLVKTADGPKEKSVSVKPGDDLFYKSGELHHYQDGFRIADLSAEPGDEHIRFSNGRRLGLGEEMGGARSDVWRVQIKKTVEEHLKKEVKVRERGLKVLSLFFIDKVANYRDYDDDGKPIQGKFAQVIEEELAAFANDPRFASLEWLKLPVGQLHNGYFSGDRKKRKDGTEETIWKDTKGSTALDDDTYNLIMKEKERLLDMNEPLRFIFSHSALREGWDNPNVFQICTLNETQSTMKKRQEIGRGLRLPVDQTGARVFDDSINKLYVMANESYEAFAKALQTEYEEDCGVTFGKVPITALAKLTRVIDHEEKPIGRAEAEAIRDLLVEQKMIDVQGRIQKAFDPRSPGFKLELPEDKAELTSAVVDLLSSYQIEHHIQREKDERVNKLKKQVLLTPEFEELWTRIKPKTMYRVEFETADLVARAVAEIKRMPKIEKPILRVTAGVLGVEKSGVTAKGMSVAEETREYGARPLPDILGYLQNETELTRSTLVEILTKSDRLTEFFNNPQRFMDQVARILKFELHRILVDGIKYERIEGTGSDAAWDQMLFKNEELVNYLKALEVKKSVYDYVVYDSEIEREFAEQLDQRDDIKLFVKLPGWFKVDTPVGEYNPDWAIVKHDTSTIYLVRETKGTRDFLKLRSTEADKVRCGKRHFEALGQDFKVVVTAGEV</sequence>
<name>A0A809RFI3_9BACT</name>
<feature type="domain" description="Type III restriction enzyme C-terminal endonuclease" evidence="2">
    <location>
        <begin position="893"/>
        <end position="992"/>
    </location>
</feature>
<dbReference type="Pfam" id="PF04851">
    <property type="entry name" value="ResIII"/>
    <property type="match status" value="1"/>
</dbReference>
<dbReference type="GO" id="GO:0003677">
    <property type="term" value="F:DNA binding"/>
    <property type="evidence" value="ECO:0007669"/>
    <property type="project" value="InterPro"/>
</dbReference>
<evidence type="ECO:0000313" key="4">
    <source>
        <dbReference type="Proteomes" id="UP000662873"/>
    </source>
</evidence>
<organism evidence="3 4">
    <name type="scientific">Candidatus Nitrosymbiomonas proteolyticus</name>
    <dbReference type="NCBI Taxonomy" id="2608984"/>
    <lineage>
        <taxon>Bacteria</taxon>
        <taxon>Bacillati</taxon>
        <taxon>Armatimonadota</taxon>
        <taxon>Armatimonadota incertae sedis</taxon>
        <taxon>Candidatus Nitrosymbiomonas</taxon>
    </lineage>
</organism>